<feature type="transmembrane region" description="Helical" evidence="1">
    <location>
        <begin position="6"/>
        <end position="22"/>
    </location>
</feature>
<accession>A0A2S6I8Z8</accession>
<gene>
    <name evidence="2" type="ORF">CLV84_0938</name>
</gene>
<evidence type="ECO:0000313" key="3">
    <source>
        <dbReference type="Proteomes" id="UP000237662"/>
    </source>
</evidence>
<dbReference type="EMBL" id="PTJC01000005">
    <property type="protein sequence ID" value="PPK87977.1"/>
    <property type="molecule type" value="Genomic_DNA"/>
</dbReference>
<organism evidence="2 3">
    <name type="scientific">Neolewinella xylanilytica</name>
    <dbReference type="NCBI Taxonomy" id="1514080"/>
    <lineage>
        <taxon>Bacteria</taxon>
        <taxon>Pseudomonadati</taxon>
        <taxon>Bacteroidota</taxon>
        <taxon>Saprospiria</taxon>
        <taxon>Saprospirales</taxon>
        <taxon>Lewinellaceae</taxon>
        <taxon>Neolewinella</taxon>
    </lineage>
</organism>
<dbReference type="Pfam" id="PF10066">
    <property type="entry name" value="DUF2304"/>
    <property type="match status" value="1"/>
</dbReference>
<keyword evidence="1" id="KW-1133">Transmembrane helix</keyword>
<feature type="transmembrane region" description="Helical" evidence="1">
    <location>
        <begin position="65"/>
        <end position="83"/>
    </location>
</feature>
<reference evidence="2 3" key="1">
    <citation type="submission" date="2018-02" db="EMBL/GenBank/DDBJ databases">
        <title>Genomic Encyclopedia of Archaeal and Bacterial Type Strains, Phase II (KMG-II): from individual species to whole genera.</title>
        <authorList>
            <person name="Goeker M."/>
        </authorList>
    </citation>
    <scope>NUCLEOTIDE SEQUENCE [LARGE SCALE GENOMIC DNA]</scope>
    <source>
        <strain evidence="2 3">DSM 29526</strain>
    </source>
</reference>
<evidence type="ECO:0000313" key="2">
    <source>
        <dbReference type="EMBL" id="PPK87977.1"/>
    </source>
</evidence>
<evidence type="ECO:0008006" key="4">
    <source>
        <dbReference type="Google" id="ProtNLM"/>
    </source>
</evidence>
<keyword evidence="1" id="KW-0472">Membrane</keyword>
<dbReference type="Proteomes" id="UP000237662">
    <property type="component" value="Unassembled WGS sequence"/>
</dbReference>
<comment type="caution">
    <text evidence="2">The sequence shown here is derived from an EMBL/GenBank/DDBJ whole genome shotgun (WGS) entry which is preliminary data.</text>
</comment>
<evidence type="ECO:0000256" key="1">
    <source>
        <dbReference type="SAM" id="Phobius"/>
    </source>
</evidence>
<name>A0A2S6I8Z8_9BACT</name>
<dbReference type="AlphaFoldDB" id="A0A2S6I8Z8"/>
<feature type="transmembrane region" description="Helical" evidence="1">
    <location>
        <begin position="27"/>
        <end position="45"/>
    </location>
</feature>
<keyword evidence="1" id="KW-0812">Transmembrane</keyword>
<dbReference type="OrthoDB" id="964932at2"/>
<dbReference type="RefSeq" id="WP_104418553.1">
    <property type="nucleotide sequence ID" value="NZ_PTJC01000005.1"/>
</dbReference>
<proteinExistence type="predicted"/>
<sequence>MEPIQLLLIIAQIAIALVYLKLTRYRFGTVLFLATLLLFGVLAVYDPDSTTVIANYLGVERGADLLLYATVICFCGALVAIYGKFRKLDEQHTGVIRELALLRQILERNEDA</sequence>
<dbReference type="InterPro" id="IPR019277">
    <property type="entry name" value="DUF2304"/>
</dbReference>
<protein>
    <recommendedName>
        <fullName evidence="4">DUF2304 domain-containing protein</fullName>
    </recommendedName>
</protein>
<keyword evidence="3" id="KW-1185">Reference proteome</keyword>